<organism evidence="2 3">
    <name type="scientific">Pararhizobium polonicum</name>
    <dbReference type="NCBI Taxonomy" id="1612624"/>
    <lineage>
        <taxon>Bacteria</taxon>
        <taxon>Pseudomonadati</taxon>
        <taxon>Pseudomonadota</taxon>
        <taxon>Alphaproteobacteria</taxon>
        <taxon>Hyphomicrobiales</taxon>
        <taxon>Rhizobiaceae</taxon>
        <taxon>Rhizobium/Agrobacterium group</taxon>
        <taxon>Pararhizobium</taxon>
    </lineage>
</organism>
<dbReference type="Gene3D" id="2.60.120.10">
    <property type="entry name" value="Jelly Rolls"/>
    <property type="match status" value="1"/>
</dbReference>
<feature type="domain" description="ChrR-like cupin" evidence="1">
    <location>
        <begin position="103"/>
        <end position="194"/>
    </location>
</feature>
<reference evidence="2 3" key="1">
    <citation type="journal article" date="2016" name="Syst. Appl. Microbiol.">
        <title>Pararhizobium polonicum sp. nov. isolated from tumors on stone fruit rootstocks.</title>
        <authorList>
            <person name="Pulawska J."/>
            <person name="Kuzmanovic N."/>
            <person name="Willems A."/>
            <person name="Pothier J.F."/>
        </authorList>
    </citation>
    <scope>NUCLEOTIDE SEQUENCE [LARGE SCALE GENOMIC DNA]</scope>
    <source>
        <strain evidence="2 3">F5.1</strain>
    </source>
</reference>
<dbReference type="RefSeq" id="WP_068955636.1">
    <property type="nucleotide sequence ID" value="NZ_LGLV01000011.1"/>
</dbReference>
<dbReference type="PATRIC" id="fig|1612624.7.peg.5677"/>
<dbReference type="Proteomes" id="UP000093111">
    <property type="component" value="Unassembled WGS sequence"/>
</dbReference>
<dbReference type="SUPFAM" id="SSF51182">
    <property type="entry name" value="RmlC-like cupins"/>
    <property type="match status" value="1"/>
</dbReference>
<dbReference type="STRING" id="1612624.ADU59_18635"/>
<gene>
    <name evidence="2" type="ORF">ADU59_18635</name>
</gene>
<dbReference type="Pfam" id="PF12973">
    <property type="entry name" value="Cupin_7"/>
    <property type="match status" value="1"/>
</dbReference>
<dbReference type="InterPro" id="IPR012807">
    <property type="entry name" value="Anti-sigma_ChrR"/>
</dbReference>
<name>A0A1C7NYW6_9HYPH</name>
<dbReference type="NCBIfam" id="TIGR02451">
    <property type="entry name" value="anti_sig_ChrR"/>
    <property type="match status" value="1"/>
</dbReference>
<comment type="caution">
    <text evidence="2">The sequence shown here is derived from an EMBL/GenBank/DDBJ whole genome shotgun (WGS) entry which is preliminary data.</text>
</comment>
<dbReference type="OrthoDB" id="2988517at2"/>
<accession>A0A1C7NYW6</accession>
<proteinExistence type="predicted"/>
<evidence type="ECO:0000313" key="2">
    <source>
        <dbReference type="EMBL" id="OBZ94191.1"/>
    </source>
</evidence>
<dbReference type="InterPro" id="IPR025979">
    <property type="entry name" value="ChrR-like_cupin_dom"/>
</dbReference>
<dbReference type="InterPro" id="IPR011051">
    <property type="entry name" value="RmlC_Cupin_sf"/>
</dbReference>
<dbReference type="AlphaFoldDB" id="A0A1C7NYW6"/>
<evidence type="ECO:0000259" key="1">
    <source>
        <dbReference type="Pfam" id="PF12973"/>
    </source>
</evidence>
<protein>
    <submittedName>
        <fullName evidence="2">Transcriptional regulator</fullName>
    </submittedName>
</protein>
<dbReference type="InterPro" id="IPR041916">
    <property type="entry name" value="Anti_sigma_zinc_sf"/>
</dbReference>
<keyword evidence="3" id="KW-1185">Reference proteome</keyword>
<sequence>MADVQLDTVDALMARYAAGILPEPARVLVEAHLEMQANNRSRVTEYEAVAGDILEKMEPVALSSRDAALKAVFAADPPATPARARQRPANALFPKAVHDFIGLEADEIPWKRKLPGFREYSLGKIDGCDVSFFWLRPGRAIPAHTHDGYELALVLDGAFNDARGRFVKGDISVADERIDHRPVAERERPCIGFAVSQAPYRLTGSLRQLIGDLIG</sequence>
<dbReference type="EMBL" id="LGLV01000011">
    <property type="protein sequence ID" value="OBZ94191.1"/>
    <property type="molecule type" value="Genomic_DNA"/>
</dbReference>
<dbReference type="Gene3D" id="1.10.10.1320">
    <property type="entry name" value="Anti-sigma factor, zinc-finger domain"/>
    <property type="match status" value="1"/>
</dbReference>
<dbReference type="InterPro" id="IPR014710">
    <property type="entry name" value="RmlC-like_jellyroll"/>
</dbReference>
<evidence type="ECO:0000313" key="3">
    <source>
        <dbReference type="Proteomes" id="UP000093111"/>
    </source>
</evidence>
<dbReference type="CDD" id="cd20301">
    <property type="entry name" value="cupin_ChrR"/>
    <property type="match status" value="1"/>
</dbReference>